<name>A0A345BYK2_9BACI</name>
<dbReference type="Proteomes" id="UP000252100">
    <property type="component" value="Chromosome"/>
</dbReference>
<dbReference type="InterPro" id="IPR025938">
    <property type="entry name" value="RRXRR_dom"/>
</dbReference>
<dbReference type="EMBL" id="CP031092">
    <property type="protein sequence ID" value="AXF56033.1"/>
    <property type="molecule type" value="Genomic_DNA"/>
</dbReference>
<dbReference type="RefSeq" id="WP_114372452.1">
    <property type="nucleotide sequence ID" value="NZ_CP031092.1"/>
</dbReference>
<protein>
    <recommendedName>
        <fullName evidence="1">RRXRR domain-containing protein</fullName>
    </recommendedName>
</protein>
<evidence type="ECO:0000313" key="2">
    <source>
        <dbReference type="EMBL" id="AXF56033.1"/>
    </source>
</evidence>
<dbReference type="KEGG" id="rue:DT065_08335"/>
<keyword evidence="3" id="KW-1185">Reference proteome</keyword>
<organism evidence="2 3">
    <name type="scientific">Salicibibacter kimchii</name>
    <dbReference type="NCBI Taxonomy" id="2099786"/>
    <lineage>
        <taxon>Bacteria</taxon>
        <taxon>Bacillati</taxon>
        <taxon>Bacillota</taxon>
        <taxon>Bacilli</taxon>
        <taxon>Bacillales</taxon>
        <taxon>Bacillaceae</taxon>
        <taxon>Salicibibacter</taxon>
    </lineage>
</organism>
<sequence>MNVYFVNQREEPLMPTRPQKARKLLKQEKAKVYKRTPFTIQLQYPTGENKQDISLGVAFFSVELNFIKQPEAFDELL</sequence>
<evidence type="ECO:0000259" key="1">
    <source>
        <dbReference type="Pfam" id="PF14239"/>
    </source>
</evidence>
<accession>A0A345BYK2</accession>
<reference evidence="2 3" key="1">
    <citation type="journal article" date="2018" name="J. Microbiol.">
        <title>Salicibibacter kimchii gen. nov., sp. nov., a moderately halophilic and alkalitolerant bacterium in the family Bacillaceae, isolated from kimchi.</title>
        <authorList>
            <person name="Jang J.Y."/>
            <person name="Oh Y.J."/>
            <person name="Lim S.K."/>
            <person name="Park H.K."/>
            <person name="Lee C."/>
            <person name="Kim J.Y."/>
            <person name="Lee M.A."/>
            <person name="Choi H.J."/>
        </authorList>
    </citation>
    <scope>NUCLEOTIDE SEQUENCE [LARGE SCALE GENOMIC DNA]</scope>
    <source>
        <strain evidence="2 3">NKC1-1</strain>
    </source>
</reference>
<feature type="domain" description="RRXRR" evidence="1">
    <location>
        <begin position="3"/>
        <end position="57"/>
    </location>
</feature>
<dbReference type="Pfam" id="PF14239">
    <property type="entry name" value="RRXRR"/>
    <property type="match status" value="1"/>
</dbReference>
<gene>
    <name evidence="2" type="ORF">DT065_08335</name>
</gene>
<dbReference type="AlphaFoldDB" id="A0A345BYK2"/>
<evidence type="ECO:0000313" key="3">
    <source>
        <dbReference type="Proteomes" id="UP000252100"/>
    </source>
</evidence>
<proteinExistence type="predicted"/>
<dbReference type="OrthoDB" id="962665at2"/>